<comment type="caution">
    <text evidence="8">The sequence shown here is derived from an EMBL/GenBank/DDBJ whole genome shotgun (WGS) entry which is preliminary data.</text>
</comment>
<reference evidence="8" key="1">
    <citation type="submission" date="2022-12" db="EMBL/GenBank/DDBJ databases">
        <title>Reference genome sequencing for broad-spectrum identification of bacterial and archaeal isolates by mass spectrometry.</title>
        <authorList>
            <person name="Sekiguchi Y."/>
            <person name="Tourlousse D.M."/>
        </authorList>
    </citation>
    <scope>NUCLEOTIDE SEQUENCE</scope>
    <source>
        <strain evidence="8">ASRB1</strain>
    </source>
</reference>
<keyword evidence="9" id="KW-1185">Reference proteome</keyword>
<dbReference type="CDD" id="cd00130">
    <property type="entry name" value="PAS"/>
    <property type="match status" value="1"/>
</dbReference>
<dbReference type="CDD" id="cd17536">
    <property type="entry name" value="REC_YesN-like"/>
    <property type="match status" value="1"/>
</dbReference>
<dbReference type="GO" id="GO:0006355">
    <property type="term" value="P:regulation of DNA-templated transcription"/>
    <property type="evidence" value="ECO:0007669"/>
    <property type="project" value="InterPro"/>
</dbReference>
<evidence type="ECO:0000256" key="2">
    <source>
        <dbReference type="ARBA" id="ARBA00022777"/>
    </source>
</evidence>
<organism evidence="8 9">
    <name type="scientific">Desulforhabdus amnigena</name>
    <dbReference type="NCBI Taxonomy" id="40218"/>
    <lineage>
        <taxon>Bacteria</taxon>
        <taxon>Pseudomonadati</taxon>
        <taxon>Thermodesulfobacteriota</taxon>
        <taxon>Syntrophobacteria</taxon>
        <taxon>Syntrophobacterales</taxon>
        <taxon>Syntrophobacteraceae</taxon>
        <taxon>Desulforhabdus</taxon>
    </lineage>
</organism>
<dbReference type="SUPFAM" id="SSF55785">
    <property type="entry name" value="PYP-like sensor domain (PAS domain)"/>
    <property type="match status" value="1"/>
</dbReference>
<dbReference type="RefSeq" id="WP_281792738.1">
    <property type="nucleotide sequence ID" value="NZ_BSDR01000001.1"/>
</dbReference>
<evidence type="ECO:0000259" key="7">
    <source>
        <dbReference type="PROSITE" id="PS50113"/>
    </source>
</evidence>
<keyword evidence="1" id="KW-0808">Transferase</keyword>
<dbReference type="InterPro" id="IPR003018">
    <property type="entry name" value="GAF"/>
</dbReference>
<dbReference type="InterPro" id="IPR029016">
    <property type="entry name" value="GAF-like_dom_sf"/>
</dbReference>
<evidence type="ECO:0000259" key="5">
    <source>
        <dbReference type="PROSITE" id="PS50110"/>
    </source>
</evidence>
<feature type="domain" description="PAS" evidence="6">
    <location>
        <begin position="311"/>
        <end position="366"/>
    </location>
</feature>
<accession>A0A9W6CW41</accession>
<keyword evidence="3" id="KW-0597">Phosphoprotein</keyword>
<dbReference type="EMBL" id="BSDR01000001">
    <property type="protein sequence ID" value="GLI33629.1"/>
    <property type="molecule type" value="Genomic_DNA"/>
</dbReference>
<dbReference type="SMART" id="SM00086">
    <property type="entry name" value="PAC"/>
    <property type="match status" value="1"/>
</dbReference>
<dbReference type="Pfam" id="PF00989">
    <property type="entry name" value="PAS"/>
    <property type="match status" value="1"/>
</dbReference>
<evidence type="ECO:0000256" key="3">
    <source>
        <dbReference type="PROSITE-ProRule" id="PRU00169"/>
    </source>
</evidence>
<gene>
    <name evidence="8" type="ORF">DAMNIGENAA_10620</name>
</gene>
<proteinExistence type="predicted"/>
<keyword evidence="2" id="KW-0418">Kinase</keyword>
<evidence type="ECO:0000313" key="9">
    <source>
        <dbReference type="Proteomes" id="UP001144372"/>
    </source>
</evidence>
<dbReference type="Pfam" id="PF00072">
    <property type="entry name" value="Response_reg"/>
    <property type="match status" value="1"/>
</dbReference>
<dbReference type="AlphaFoldDB" id="A0A9W6CW41"/>
<dbReference type="SUPFAM" id="SSF52172">
    <property type="entry name" value="CheY-like"/>
    <property type="match status" value="1"/>
</dbReference>
<dbReference type="PANTHER" id="PTHR43228">
    <property type="entry name" value="TWO-COMPONENT RESPONSE REGULATOR"/>
    <property type="match status" value="1"/>
</dbReference>
<dbReference type="InterPro" id="IPR035965">
    <property type="entry name" value="PAS-like_dom_sf"/>
</dbReference>
<dbReference type="Gene3D" id="3.30.450.20">
    <property type="entry name" value="PAS domain"/>
    <property type="match status" value="1"/>
</dbReference>
<dbReference type="Gene3D" id="3.40.50.2300">
    <property type="match status" value="1"/>
</dbReference>
<feature type="coiled-coil region" evidence="4">
    <location>
        <begin position="422"/>
        <end position="470"/>
    </location>
</feature>
<dbReference type="GO" id="GO:0000160">
    <property type="term" value="P:phosphorelay signal transduction system"/>
    <property type="evidence" value="ECO:0007669"/>
    <property type="project" value="InterPro"/>
</dbReference>
<dbReference type="SUPFAM" id="SSF55781">
    <property type="entry name" value="GAF domain-like"/>
    <property type="match status" value="1"/>
</dbReference>
<dbReference type="InterPro" id="IPR000014">
    <property type="entry name" value="PAS"/>
</dbReference>
<feature type="domain" description="Response regulatory" evidence="5">
    <location>
        <begin position="7"/>
        <end position="121"/>
    </location>
</feature>
<evidence type="ECO:0008006" key="10">
    <source>
        <dbReference type="Google" id="ProtNLM"/>
    </source>
</evidence>
<dbReference type="PROSITE" id="PS50113">
    <property type="entry name" value="PAC"/>
    <property type="match status" value="1"/>
</dbReference>
<dbReference type="InterPro" id="IPR052048">
    <property type="entry name" value="ST_Response_Regulator"/>
</dbReference>
<dbReference type="Pfam" id="PF13185">
    <property type="entry name" value="GAF_2"/>
    <property type="match status" value="1"/>
</dbReference>
<feature type="domain" description="PAC" evidence="7">
    <location>
        <begin position="382"/>
        <end position="434"/>
    </location>
</feature>
<dbReference type="SMART" id="SM00091">
    <property type="entry name" value="PAS"/>
    <property type="match status" value="1"/>
</dbReference>
<dbReference type="InterPro" id="IPR011006">
    <property type="entry name" value="CheY-like_superfamily"/>
</dbReference>
<sequence length="491" mass="55645">MNSSVTHILVVDDEEKYRKMLQLMLEKIGYKCELAANASEALDKIRNTEFDMVISDIRMPGKDGIELMREALKISPDLKFIIITGHAADYSYSDIIAGGATDFISKPFEMGKLKAKIERIERERNILQQLQQANEKLSEETRVSTLFAELSRQLISSDSIDETGRLVLDYAKRLTESSIGYTGYIDQKTGYLMTPSMSEEAYKGCRAGEKDSNILKHFKKSSECVLQEGKTILVNTPHEAPHATGVSSEDFSTHRFLSAPAMLNGRLLGQVAVADSRRDYEERDLAMIERLAALYALAIQRISLEKELKKTTEYLEDVFDNSVAAIGIVDRHGRSVKWNKSATALFGYTLDELKEKRVFELYPDKDALEVMLTRLRQEGHVSRYEIDLKRKDGTIAPFEVSISLLKDESNITTGSLCVAMDLSDLKRAMNEIRTANVLLEKEISMRKQIEEELREARDQLEKLLEERTAKLFMAGDILKRSIGRIRDITEG</sequence>
<evidence type="ECO:0000259" key="6">
    <source>
        <dbReference type="PROSITE" id="PS50112"/>
    </source>
</evidence>
<keyword evidence="4" id="KW-0175">Coiled coil</keyword>
<name>A0A9W6CW41_9BACT</name>
<evidence type="ECO:0000313" key="8">
    <source>
        <dbReference type="EMBL" id="GLI33629.1"/>
    </source>
</evidence>
<protein>
    <recommendedName>
        <fullName evidence="10">Stage 0 sporulation protein A homolog</fullName>
    </recommendedName>
</protein>
<evidence type="ECO:0000256" key="4">
    <source>
        <dbReference type="SAM" id="Coils"/>
    </source>
</evidence>
<dbReference type="GO" id="GO:0016301">
    <property type="term" value="F:kinase activity"/>
    <property type="evidence" value="ECO:0007669"/>
    <property type="project" value="UniProtKB-KW"/>
</dbReference>
<feature type="coiled-coil region" evidence="4">
    <location>
        <begin position="110"/>
        <end position="140"/>
    </location>
</feature>
<dbReference type="PROSITE" id="PS50110">
    <property type="entry name" value="RESPONSE_REGULATORY"/>
    <property type="match status" value="1"/>
</dbReference>
<dbReference type="PROSITE" id="PS50112">
    <property type="entry name" value="PAS"/>
    <property type="match status" value="1"/>
</dbReference>
<dbReference type="SMART" id="SM00448">
    <property type="entry name" value="REC"/>
    <property type="match status" value="1"/>
</dbReference>
<dbReference type="NCBIfam" id="TIGR00229">
    <property type="entry name" value="sensory_box"/>
    <property type="match status" value="1"/>
</dbReference>
<dbReference type="Gene3D" id="3.30.450.40">
    <property type="match status" value="1"/>
</dbReference>
<dbReference type="Proteomes" id="UP001144372">
    <property type="component" value="Unassembled WGS sequence"/>
</dbReference>
<dbReference type="PANTHER" id="PTHR43228:SF1">
    <property type="entry name" value="TWO-COMPONENT RESPONSE REGULATOR ARR22"/>
    <property type="match status" value="1"/>
</dbReference>
<dbReference type="InterPro" id="IPR013767">
    <property type="entry name" value="PAS_fold"/>
</dbReference>
<feature type="modified residue" description="4-aspartylphosphate" evidence="3">
    <location>
        <position position="56"/>
    </location>
</feature>
<dbReference type="InterPro" id="IPR001610">
    <property type="entry name" value="PAC"/>
</dbReference>
<evidence type="ECO:0000256" key="1">
    <source>
        <dbReference type="ARBA" id="ARBA00022679"/>
    </source>
</evidence>
<dbReference type="InterPro" id="IPR000700">
    <property type="entry name" value="PAS-assoc_C"/>
</dbReference>
<dbReference type="InterPro" id="IPR001789">
    <property type="entry name" value="Sig_transdc_resp-reg_receiver"/>
</dbReference>